<reference evidence="7 8" key="1">
    <citation type="submission" date="2017-02" db="EMBL/GenBank/DDBJ databases">
        <authorList>
            <person name="Peterson S.W."/>
        </authorList>
    </citation>
    <scope>NUCLEOTIDE SEQUENCE [LARGE SCALE GENOMIC DNA]</scope>
    <source>
        <strain evidence="7 8">LSP_Lj1</strain>
    </source>
</reference>
<dbReference type="SUPFAM" id="SSF100950">
    <property type="entry name" value="NagB/RpiA/CoA transferase-like"/>
    <property type="match status" value="1"/>
</dbReference>
<feature type="domain" description="HTH deoR-type" evidence="6">
    <location>
        <begin position="1"/>
        <end position="49"/>
    </location>
</feature>
<dbReference type="GO" id="GO:0003700">
    <property type="term" value="F:DNA-binding transcription factor activity"/>
    <property type="evidence" value="ECO:0007669"/>
    <property type="project" value="InterPro"/>
</dbReference>
<protein>
    <recommendedName>
        <fullName evidence="1">Lactose phosphotransferase system repressor</fullName>
    </recommendedName>
</protein>
<sequence>MIIKALGRQPISVEALSELTGASAVTIRRDLTELQGHGLVRRVHGGAVAVDLRGAPLPYELRAAENADGKQSIAHLIGGLVGDDMSIILDNGSTMDVVARALAGRRVTTLCMSLRAAVEMSAEPGPVVITPGGPVQFPSLRSGSAASLAALSDFRADLAVMGACSVNPSQGLTVTTHEDAQIKRAIIAASSRVVLAATGDKLTRTSTFRFGVIEDLDDLVTTSEAPPELLDEFVAAGVRVHVAR</sequence>
<evidence type="ECO:0000313" key="7">
    <source>
        <dbReference type="EMBL" id="SJN45060.1"/>
    </source>
</evidence>
<dbReference type="SMART" id="SM01134">
    <property type="entry name" value="DeoRC"/>
    <property type="match status" value="1"/>
</dbReference>
<dbReference type="InterPro" id="IPR014036">
    <property type="entry name" value="DeoR-like_C"/>
</dbReference>
<keyword evidence="3" id="KW-0805">Transcription regulation</keyword>
<dbReference type="Proteomes" id="UP000188342">
    <property type="component" value="Unassembled WGS sequence"/>
</dbReference>
<dbReference type="Pfam" id="PF00455">
    <property type="entry name" value="DeoRC"/>
    <property type="match status" value="1"/>
</dbReference>
<evidence type="ECO:0000256" key="1">
    <source>
        <dbReference type="ARBA" id="ARBA00021390"/>
    </source>
</evidence>
<dbReference type="PANTHER" id="PTHR30363:SF4">
    <property type="entry name" value="GLYCEROL-3-PHOSPHATE REGULON REPRESSOR"/>
    <property type="match status" value="1"/>
</dbReference>
<accession>A0A1R4KL43</accession>
<evidence type="ECO:0000313" key="8">
    <source>
        <dbReference type="Proteomes" id="UP000188342"/>
    </source>
</evidence>
<dbReference type="AlphaFoldDB" id="A0A1R4KL43"/>
<proteinExistence type="predicted"/>
<dbReference type="Gene3D" id="1.10.10.10">
    <property type="entry name" value="Winged helix-like DNA-binding domain superfamily/Winged helix DNA-binding domain"/>
    <property type="match status" value="1"/>
</dbReference>
<gene>
    <name evidence="7" type="ORF">FM114_15540</name>
</gene>
<dbReference type="Gene3D" id="3.40.50.1360">
    <property type="match status" value="1"/>
</dbReference>
<comment type="function">
    <text evidence="5">Repressor of the lactose catabolism operon. Galactose-6-phosphate is the inducer.</text>
</comment>
<dbReference type="EMBL" id="FUKQ01000063">
    <property type="protein sequence ID" value="SJN45060.1"/>
    <property type="molecule type" value="Genomic_DNA"/>
</dbReference>
<keyword evidence="4" id="KW-0804">Transcription</keyword>
<dbReference type="InterPro" id="IPR001034">
    <property type="entry name" value="DeoR_HTH"/>
</dbReference>
<evidence type="ECO:0000256" key="5">
    <source>
        <dbReference type="ARBA" id="ARBA00024937"/>
    </source>
</evidence>
<dbReference type="InterPro" id="IPR037171">
    <property type="entry name" value="NagB/RpiA_transferase-like"/>
</dbReference>
<dbReference type="SMART" id="SM00420">
    <property type="entry name" value="HTH_DEOR"/>
    <property type="match status" value="1"/>
</dbReference>
<dbReference type="PROSITE" id="PS51000">
    <property type="entry name" value="HTH_DEOR_2"/>
    <property type="match status" value="1"/>
</dbReference>
<name>A0A1R4KL43_9ACTN</name>
<organism evidence="7 8">
    <name type="scientific">Luteococcus japonicus LSP_Lj1</name>
    <dbReference type="NCBI Taxonomy" id="1255658"/>
    <lineage>
        <taxon>Bacteria</taxon>
        <taxon>Bacillati</taxon>
        <taxon>Actinomycetota</taxon>
        <taxon>Actinomycetes</taxon>
        <taxon>Propionibacteriales</taxon>
        <taxon>Propionibacteriaceae</taxon>
        <taxon>Luteococcus</taxon>
    </lineage>
</organism>
<keyword evidence="8" id="KW-1185">Reference proteome</keyword>
<dbReference type="PRINTS" id="PR00037">
    <property type="entry name" value="HTHLACR"/>
</dbReference>
<dbReference type="InterPro" id="IPR050313">
    <property type="entry name" value="Carb_Metab_HTH_regulators"/>
</dbReference>
<dbReference type="SUPFAM" id="SSF46785">
    <property type="entry name" value="Winged helix' DNA-binding domain"/>
    <property type="match status" value="1"/>
</dbReference>
<evidence type="ECO:0000256" key="4">
    <source>
        <dbReference type="ARBA" id="ARBA00023163"/>
    </source>
</evidence>
<keyword evidence="2" id="KW-0678">Repressor</keyword>
<evidence type="ECO:0000256" key="3">
    <source>
        <dbReference type="ARBA" id="ARBA00023015"/>
    </source>
</evidence>
<dbReference type="InterPro" id="IPR036390">
    <property type="entry name" value="WH_DNA-bd_sf"/>
</dbReference>
<evidence type="ECO:0000259" key="6">
    <source>
        <dbReference type="PROSITE" id="PS51000"/>
    </source>
</evidence>
<dbReference type="InterPro" id="IPR036388">
    <property type="entry name" value="WH-like_DNA-bd_sf"/>
</dbReference>
<evidence type="ECO:0000256" key="2">
    <source>
        <dbReference type="ARBA" id="ARBA00022491"/>
    </source>
</evidence>
<dbReference type="PANTHER" id="PTHR30363">
    <property type="entry name" value="HTH-TYPE TRANSCRIPTIONAL REGULATOR SRLR-RELATED"/>
    <property type="match status" value="1"/>
</dbReference>
<dbReference type="STRING" id="1255658.FM114_15540"/>
<dbReference type="Pfam" id="PF08220">
    <property type="entry name" value="HTH_DeoR"/>
    <property type="match status" value="1"/>
</dbReference>